<keyword evidence="1" id="KW-1133">Transmembrane helix</keyword>
<feature type="transmembrane region" description="Helical" evidence="1">
    <location>
        <begin position="81"/>
        <end position="106"/>
    </location>
</feature>
<organism evidence="3 4">
    <name type="scientific">Rhodanobacter hydrolyticus</name>
    <dbReference type="NCBI Taxonomy" id="2250595"/>
    <lineage>
        <taxon>Bacteria</taxon>
        <taxon>Pseudomonadati</taxon>
        <taxon>Pseudomonadota</taxon>
        <taxon>Gammaproteobacteria</taxon>
        <taxon>Lysobacterales</taxon>
        <taxon>Rhodanobacteraceae</taxon>
        <taxon>Rhodanobacter</taxon>
    </lineage>
</organism>
<protein>
    <submittedName>
        <fullName evidence="3">SdpI family protein</fullName>
    </submittedName>
</protein>
<dbReference type="EMBL" id="JADIKK010000008">
    <property type="protein sequence ID" value="MFK2879113.1"/>
    <property type="molecule type" value="Genomic_DNA"/>
</dbReference>
<dbReference type="InterPro" id="IPR012867">
    <property type="entry name" value="DUF1648"/>
</dbReference>
<evidence type="ECO:0000313" key="4">
    <source>
        <dbReference type="Proteomes" id="UP001620339"/>
    </source>
</evidence>
<feature type="transmembrane region" description="Helical" evidence="1">
    <location>
        <begin position="7"/>
        <end position="25"/>
    </location>
</feature>
<dbReference type="PANTHER" id="PTHR37810:SF5">
    <property type="entry name" value="IMMUNITY PROTEIN SDPI"/>
    <property type="match status" value="1"/>
</dbReference>
<feature type="transmembrane region" description="Helical" evidence="1">
    <location>
        <begin position="45"/>
        <end position="69"/>
    </location>
</feature>
<dbReference type="Proteomes" id="UP001620339">
    <property type="component" value="Unassembled WGS sequence"/>
</dbReference>
<keyword evidence="4" id="KW-1185">Reference proteome</keyword>
<evidence type="ECO:0000256" key="1">
    <source>
        <dbReference type="SAM" id="Phobius"/>
    </source>
</evidence>
<comment type="caution">
    <text evidence="3">The sequence shown here is derived from an EMBL/GenBank/DDBJ whole genome shotgun (WGS) entry which is preliminary data.</text>
</comment>
<dbReference type="RefSeq" id="WP_404615976.1">
    <property type="nucleotide sequence ID" value="NZ_JADIKK010000008.1"/>
</dbReference>
<feature type="transmembrane region" description="Helical" evidence="1">
    <location>
        <begin position="163"/>
        <end position="181"/>
    </location>
</feature>
<feature type="transmembrane region" description="Helical" evidence="1">
    <location>
        <begin position="112"/>
        <end position="130"/>
    </location>
</feature>
<name>A0ABW8JA74_9GAMM</name>
<accession>A0ABW8JA74</accession>
<proteinExistence type="predicted"/>
<dbReference type="PANTHER" id="PTHR37810">
    <property type="entry name" value="IMMUNITY PROTEIN SDPI"/>
    <property type="match status" value="1"/>
</dbReference>
<dbReference type="PIRSF" id="PIRSF038959">
    <property type="entry name" value="SdpI"/>
    <property type="match status" value="1"/>
</dbReference>
<reference evidence="3 4" key="1">
    <citation type="submission" date="2020-10" db="EMBL/GenBank/DDBJ databases">
        <title>Phylogeny of dyella-like bacteria.</title>
        <authorList>
            <person name="Fu J."/>
        </authorList>
    </citation>
    <scope>NUCLEOTIDE SEQUENCE [LARGE SCALE GENOMIC DNA]</scope>
    <source>
        <strain evidence="3 4">KACC 19113</strain>
    </source>
</reference>
<dbReference type="InterPro" id="IPR025962">
    <property type="entry name" value="SdpI/YhfL"/>
</dbReference>
<dbReference type="Pfam" id="PF13630">
    <property type="entry name" value="SdpI"/>
    <property type="match status" value="1"/>
</dbReference>
<gene>
    <name evidence="3" type="ORF">ISP25_18750</name>
</gene>
<dbReference type="InterPro" id="IPR026272">
    <property type="entry name" value="SdpI"/>
</dbReference>
<keyword evidence="1" id="KW-0812">Transmembrane</keyword>
<keyword evidence="1" id="KW-0472">Membrane</keyword>
<dbReference type="Pfam" id="PF07853">
    <property type="entry name" value="DUF1648"/>
    <property type="match status" value="1"/>
</dbReference>
<evidence type="ECO:0000313" key="3">
    <source>
        <dbReference type="EMBL" id="MFK2879113.1"/>
    </source>
</evidence>
<feature type="transmembrane region" description="Helical" evidence="1">
    <location>
        <begin position="187"/>
        <end position="207"/>
    </location>
</feature>
<sequence>MKPARTLIVSAVFVAIAVGVAVWLWPHLPARIPVHWGLGGQVDGYAPRFQVAAMWPLTIIVMAVLTMALPRISPKRFEMESFVGIYAALMLASQGMVLVLDIATLLAGAGHAVPMAIIAPLAAGVLLMVLGNYMGKLRRNFFAGIRTPWTLASEAVWERTHRLAGWMYVLAGVAMVVLGLTGTLLGWGLAVVVILTLLPHVCSYFIYRRLEGRRPSEGDA</sequence>
<evidence type="ECO:0000259" key="2">
    <source>
        <dbReference type="Pfam" id="PF07853"/>
    </source>
</evidence>
<feature type="domain" description="DUF1648" evidence="2">
    <location>
        <begin position="13"/>
        <end position="59"/>
    </location>
</feature>